<dbReference type="AlphaFoldDB" id="B9L9Z0"/>
<dbReference type="SMART" id="SM00267">
    <property type="entry name" value="GGDEF"/>
    <property type="match status" value="1"/>
</dbReference>
<dbReference type="Pfam" id="PF00072">
    <property type="entry name" value="Response_reg"/>
    <property type="match status" value="1"/>
</dbReference>
<evidence type="ECO:0000256" key="2">
    <source>
        <dbReference type="ARBA" id="ARBA00034247"/>
    </source>
</evidence>
<dbReference type="GO" id="GO:0052621">
    <property type="term" value="F:diguanylate cyclase activity"/>
    <property type="evidence" value="ECO:0007669"/>
    <property type="project" value="UniProtKB-EC"/>
</dbReference>
<accession>B9L9Z0</accession>
<evidence type="ECO:0000313" key="8">
    <source>
        <dbReference type="Proteomes" id="UP000000448"/>
    </source>
</evidence>
<evidence type="ECO:0000313" key="7">
    <source>
        <dbReference type="EMBL" id="ACM92872.1"/>
    </source>
</evidence>
<keyword evidence="4" id="KW-0175">Coiled coil</keyword>
<dbReference type="PANTHER" id="PTHR45138">
    <property type="entry name" value="REGULATORY COMPONENTS OF SENSORY TRANSDUCTION SYSTEM"/>
    <property type="match status" value="1"/>
</dbReference>
<dbReference type="Pfam" id="PF00990">
    <property type="entry name" value="GGDEF"/>
    <property type="match status" value="1"/>
</dbReference>
<protein>
    <recommendedName>
        <fullName evidence="1">diguanylate cyclase</fullName>
        <ecNumber evidence="1">2.7.7.65</ecNumber>
    </recommendedName>
</protein>
<dbReference type="SMART" id="SM00448">
    <property type="entry name" value="REC"/>
    <property type="match status" value="1"/>
</dbReference>
<dbReference type="RefSeq" id="WP_015901924.1">
    <property type="nucleotide sequence ID" value="NC_012115.1"/>
</dbReference>
<dbReference type="FunFam" id="3.30.70.270:FF:000001">
    <property type="entry name" value="Diguanylate cyclase domain protein"/>
    <property type="match status" value="1"/>
</dbReference>
<feature type="modified residue" description="4-aspartylphosphate" evidence="3">
    <location>
        <position position="62"/>
    </location>
</feature>
<dbReference type="GO" id="GO:0043709">
    <property type="term" value="P:cell adhesion involved in single-species biofilm formation"/>
    <property type="evidence" value="ECO:0007669"/>
    <property type="project" value="TreeGrafter"/>
</dbReference>
<dbReference type="PROSITE" id="PS50887">
    <property type="entry name" value="GGDEF"/>
    <property type="match status" value="1"/>
</dbReference>
<dbReference type="Gene3D" id="3.30.70.270">
    <property type="match status" value="1"/>
</dbReference>
<dbReference type="EMBL" id="CP001279">
    <property type="protein sequence ID" value="ACM92872.1"/>
    <property type="molecule type" value="Genomic_DNA"/>
</dbReference>
<gene>
    <name evidence="7" type="ordered locus">NAMH_1049</name>
</gene>
<evidence type="ECO:0000256" key="3">
    <source>
        <dbReference type="PROSITE-ProRule" id="PRU00169"/>
    </source>
</evidence>
<dbReference type="GO" id="GO:0005886">
    <property type="term" value="C:plasma membrane"/>
    <property type="evidence" value="ECO:0007669"/>
    <property type="project" value="TreeGrafter"/>
</dbReference>
<feature type="domain" description="Response regulatory" evidence="5">
    <location>
        <begin position="13"/>
        <end position="127"/>
    </location>
</feature>
<dbReference type="InterPro" id="IPR000160">
    <property type="entry name" value="GGDEF_dom"/>
</dbReference>
<sequence length="391" mass="45247">MKVKPNEYLKKLTCLYVEDDENIRESFLIILNKIFKEVFVAKNGKEGLELFKKHSPDIILSDIKMPIMDGLEMSKEIKALDPDAYIILLTAFTDIEFLKKAIDLGVEGYITKPVDKKKLYHKLNFLAEIIKHKKEAEENLQLLNKIFEEQNDAVILAKHNDIKLKNSTFINEFGDFKTLDDLEEYLNIDLIFDEKPSIVNIEIGDSIKTYEISYKKADENHKIITFKNISEINKKIYTDELTKAFNRKYLSSISNKLLNKNLCFIILDIDNFKQINDTKGHLIGDIVLQILSEVIRDNLRKDDYFIRWGGEEFLIIPNNVEDSETAAKIAEHLRQAIEKTNFMEVDKVTCSFGVSCNSVKTKDDIKNLFKKADKALYKAKETGKNKVEVLK</sequence>
<dbReference type="GO" id="GO:0000160">
    <property type="term" value="P:phosphorelay signal transduction system"/>
    <property type="evidence" value="ECO:0007669"/>
    <property type="project" value="InterPro"/>
</dbReference>
<evidence type="ECO:0000259" key="6">
    <source>
        <dbReference type="PROSITE" id="PS50887"/>
    </source>
</evidence>
<dbReference type="eggNOG" id="COG3706">
    <property type="taxonomic scope" value="Bacteria"/>
</dbReference>
<dbReference type="PROSITE" id="PS50110">
    <property type="entry name" value="RESPONSE_REGULATORY"/>
    <property type="match status" value="1"/>
</dbReference>
<comment type="catalytic activity">
    <reaction evidence="2">
        <text>2 GTP = 3',3'-c-di-GMP + 2 diphosphate</text>
        <dbReference type="Rhea" id="RHEA:24898"/>
        <dbReference type="ChEBI" id="CHEBI:33019"/>
        <dbReference type="ChEBI" id="CHEBI:37565"/>
        <dbReference type="ChEBI" id="CHEBI:58805"/>
        <dbReference type="EC" id="2.7.7.65"/>
    </reaction>
</comment>
<dbReference type="CDD" id="cd17536">
    <property type="entry name" value="REC_YesN-like"/>
    <property type="match status" value="1"/>
</dbReference>
<dbReference type="Proteomes" id="UP000000448">
    <property type="component" value="Chromosome"/>
</dbReference>
<dbReference type="NCBIfam" id="TIGR00254">
    <property type="entry name" value="GGDEF"/>
    <property type="match status" value="1"/>
</dbReference>
<dbReference type="InterPro" id="IPR050469">
    <property type="entry name" value="Diguanylate_Cyclase"/>
</dbReference>
<evidence type="ECO:0000256" key="4">
    <source>
        <dbReference type="SAM" id="Coils"/>
    </source>
</evidence>
<feature type="domain" description="GGDEF" evidence="6">
    <location>
        <begin position="260"/>
        <end position="391"/>
    </location>
</feature>
<reference evidence="7 8" key="1">
    <citation type="journal article" date="2009" name="PLoS Genet.">
        <title>Adaptations to submarine hydrothermal environments exemplified by the genome of Nautilia profundicola.</title>
        <authorList>
            <person name="Campbell B.J."/>
            <person name="Smith J.L."/>
            <person name="Hanson T.E."/>
            <person name="Klotz M.G."/>
            <person name="Stein L.Y."/>
            <person name="Lee C.K."/>
            <person name="Wu D."/>
            <person name="Robinson J.M."/>
            <person name="Khouri H.M."/>
            <person name="Eisen J.A."/>
            <person name="Cary S.C."/>
        </authorList>
    </citation>
    <scope>NUCLEOTIDE SEQUENCE [LARGE SCALE GENOMIC DNA]</scope>
    <source>
        <strain evidence="8">ATCC BAA-1463 / DSM 18972 / AmH</strain>
    </source>
</reference>
<dbReference type="SUPFAM" id="SSF52172">
    <property type="entry name" value="CheY-like"/>
    <property type="match status" value="1"/>
</dbReference>
<keyword evidence="3" id="KW-0597">Phosphoprotein</keyword>
<organism evidence="7 8">
    <name type="scientific">Nautilia profundicola (strain ATCC BAA-1463 / DSM 18972 / AmH)</name>
    <dbReference type="NCBI Taxonomy" id="598659"/>
    <lineage>
        <taxon>Bacteria</taxon>
        <taxon>Pseudomonadati</taxon>
        <taxon>Campylobacterota</taxon>
        <taxon>Epsilonproteobacteria</taxon>
        <taxon>Nautiliales</taxon>
        <taxon>Nautiliaceae</taxon>
        <taxon>Nautilia</taxon>
    </lineage>
</organism>
<keyword evidence="8" id="KW-1185">Reference proteome</keyword>
<dbReference type="InterPro" id="IPR001789">
    <property type="entry name" value="Sig_transdc_resp-reg_receiver"/>
</dbReference>
<dbReference type="GO" id="GO:1902201">
    <property type="term" value="P:negative regulation of bacterial-type flagellum-dependent cell motility"/>
    <property type="evidence" value="ECO:0007669"/>
    <property type="project" value="TreeGrafter"/>
</dbReference>
<evidence type="ECO:0000259" key="5">
    <source>
        <dbReference type="PROSITE" id="PS50110"/>
    </source>
</evidence>
<dbReference type="EC" id="2.7.7.65" evidence="1"/>
<dbReference type="OrthoDB" id="9812260at2"/>
<dbReference type="Gene3D" id="3.40.50.2300">
    <property type="match status" value="1"/>
</dbReference>
<name>B9L9Z0_NAUPA</name>
<dbReference type="KEGG" id="nam:NAMH_1049"/>
<dbReference type="SUPFAM" id="SSF55073">
    <property type="entry name" value="Nucleotide cyclase"/>
    <property type="match status" value="1"/>
</dbReference>
<dbReference type="CDD" id="cd01949">
    <property type="entry name" value="GGDEF"/>
    <property type="match status" value="1"/>
</dbReference>
<proteinExistence type="predicted"/>
<dbReference type="STRING" id="598659.NAMH_1049"/>
<evidence type="ECO:0000256" key="1">
    <source>
        <dbReference type="ARBA" id="ARBA00012528"/>
    </source>
</evidence>
<dbReference type="InterPro" id="IPR029787">
    <property type="entry name" value="Nucleotide_cyclase"/>
</dbReference>
<dbReference type="InterPro" id="IPR011006">
    <property type="entry name" value="CheY-like_superfamily"/>
</dbReference>
<feature type="coiled-coil region" evidence="4">
    <location>
        <begin position="126"/>
        <end position="153"/>
    </location>
</feature>
<dbReference type="InterPro" id="IPR043128">
    <property type="entry name" value="Rev_trsase/Diguanyl_cyclase"/>
</dbReference>
<dbReference type="PANTHER" id="PTHR45138:SF9">
    <property type="entry name" value="DIGUANYLATE CYCLASE DGCM-RELATED"/>
    <property type="match status" value="1"/>
</dbReference>
<dbReference type="HOGENOM" id="CLU_000445_11_28_7"/>